<feature type="transmembrane region" description="Helical" evidence="1">
    <location>
        <begin position="228"/>
        <end position="249"/>
    </location>
</feature>
<feature type="transmembrane region" description="Helical" evidence="1">
    <location>
        <begin position="340"/>
        <end position="358"/>
    </location>
</feature>
<reference evidence="2 3" key="1">
    <citation type="journal article" date="2021" name="ISME Commun">
        <title>Automated analysis of genomic sequences facilitates high-throughput and comprehensive description of bacteria.</title>
        <authorList>
            <person name="Hitch T.C.A."/>
        </authorList>
    </citation>
    <scope>NUCLEOTIDE SEQUENCE [LARGE SCALE GENOMIC DNA]</scope>
    <source>
        <strain evidence="2 3">Sanger_02</strain>
    </source>
</reference>
<gene>
    <name evidence="2" type="ORF">OCV65_11310</name>
</gene>
<feature type="transmembrane region" description="Helical" evidence="1">
    <location>
        <begin position="63"/>
        <end position="82"/>
    </location>
</feature>
<dbReference type="InterPro" id="IPR010540">
    <property type="entry name" value="CmpB_TMEM229"/>
</dbReference>
<dbReference type="Pfam" id="PF06541">
    <property type="entry name" value="ABC_trans_CmpB"/>
    <property type="match status" value="2"/>
</dbReference>
<keyword evidence="3" id="KW-1185">Reference proteome</keyword>
<dbReference type="EMBL" id="JAOQJV010000018">
    <property type="protein sequence ID" value="MCU6700817.1"/>
    <property type="molecule type" value="Genomic_DNA"/>
</dbReference>
<keyword evidence="1" id="KW-0472">Membrane</keyword>
<feature type="transmembrane region" description="Helical" evidence="1">
    <location>
        <begin position="37"/>
        <end position="57"/>
    </location>
</feature>
<evidence type="ECO:0000313" key="3">
    <source>
        <dbReference type="Proteomes" id="UP001207605"/>
    </source>
</evidence>
<feature type="transmembrane region" description="Helical" evidence="1">
    <location>
        <begin position="144"/>
        <end position="164"/>
    </location>
</feature>
<feature type="transmembrane region" description="Helical" evidence="1">
    <location>
        <begin position="269"/>
        <end position="291"/>
    </location>
</feature>
<protein>
    <submittedName>
        <fullName evidence="2">ABC transporter permease</fullName>
    </submittedName>
</protein>
<evidence type="ECO:0000256" key="1">
    <source>
        <dbReference type="SAM" id="Phobius"/>
    </source>
</evidence>
<feature type="transmembrane region" description="Helical" evidence="1">
    <location>
        <begin position="379"/>
        <end position="400"/>
    </location>
</feature>
<organism evidence="2 3">
    <name type="scientific">Dorea ammoniilytica</name>
    <dbReference type="NCBI Taxonomy" id="2981788"/>
    <lineage>
        <taxon>Bacteria</taxon>
        <taxon>Bacillati</taxon>
        <taxon>Bacillota</taxon>
        <taxon>Clostridia</taxon>
        <taxon>Lachnospirales</taxon>
        <taxon>Lachnospiraceae</taxon>
        <taxon>Dorea</taxon>
    </lineage>
</organism>
<keyword evidence="1" id="KW-1133">Transmembrane helix</keyword>
<comment type="caution">
    <text evidence="2">The sequence shown here is derived from an EMBL/GenBank/DDBJ whole genome shotgun (WGS) entry which is preliminary data.</text>
</comment>
<sequence length="439" mass="50662">MYTGYEFLWLFFSASFLGWALETASAALSWRKFTNRGIVNAPFCIIYGVALMVITIFCQELQGFWLFAECMILATVIEWVAGHMIERMYHERWWDYSNRKWNLDGYICLSASVLWGALGAVMMRWGNLLLEDIYHLLPYTVGRIVLWVLVGVLALDMAATLIILSGRSRRMEQWEAVDSWLTGISSNLERKIYGWIDRRIRRAYPEKEGKRAEILAEKAERDEMSSTVFAYGCGFYKIVWLFLIGAFLGDIVETIFCRITGGVWMSRSSVVWGPFSVVWGLGIAGATMLLYRYRDRSDRYIFMAGTFLGGAYEYLCSVFSEIVFGKVFWDYSDIPFNLGGRINLLYCFFWGIAAVVWLKLLYPVISGWIEKIPMKIGKILTGILIVFMCCNMIVSIMALVRSDQRAHGVKATYSWQQTMDERFDDARLQRIYPNALKVE</sequence>
<name>A0ABT2S897_9FIRM</name>
<proteinExistence type="predicted"/>
<keyword evidence="1" id="KW-0812">Transmembrane</keyword>
<evidence type="ECO:0000313" key="2">
    <source>
        <dbReference type="EMBL" id="MCU6700817.1"/>
    </source>
</evidence>
<dbReference type="Proteomes" id="UP001207605">
    <property type="component" value="Unassembled WGS sequence"/>
</dbReference>
<accession>A0ABT2S897</accession>
<feature type="transmembrane region" description="Helical" evidence="1">
    <location>
        <begin position="6"/>
        <end position="30"/>
    </location>
</feature>
<feature type="transmembrane region" description="Helical" evidence="1">
    <location>
        <begin position="103"/>
        <end position="124"/>
    </location>
</feature>
<dbReference type="RefSeq" id="WP_262582153.1">
    <property type="nucleotide sequence ID" value="NZ_JAOQJV010000018.1"/>
</dbReference>
<feature type="transmembrane region" description="Helical" evidence="1">
    <location>
        <begin position="300"/>
        <end position="320"/>
    </location>
</feature>